<evidence type="ECO:0000256" key="1">
    <source>
        <dbReference type="SAM" id="SignalP"/>
    </source>
</evidence>
<evidence type="ECO:0000313" key="3">
    <source>
        <dbReference type="Proteomes" id="UP000055024"/>
    </source>
</evidence>
<dbReference type="EMBL" id="JYDP01000002">
    <property type="protein sequence ID" value="KRZ18681.1"/>
    <property type="molecule type" value="Genomic_DNA"/>
</dbReference>
<reference evidence="2 3" key="1">
    <citation type="submission" date="2015-01" db="EMBL/GenBank/DDBJ databases">
        <title>Evolution of Trichinella species and genotypes.</title>
        <authorList>
            <person name="Korhonen P.K."/>
            <person name="Edoardo P."/>
            <person name="Giuseppe L.R."/>
            <person name="Gasser R.B."/>
        </authorList>
    </citation>
    <scope>NUCLEOTIDE SEQUENCE [LARGE SCALE GENOMIC DNA]</scope>
    <source>
        <strain evidence="2">ISS1029</strain>
    </source>
</reference>
<dbReference type="AlphaFoldDB" id="A0A0V1I743"/>
<organism evidence="2 3">
    <name type="scientific">Trichinella zimbabwensis</name>
    <dbReference type="NCBI Taxonomy" id="268475"/>
    <lineage>
        <taxon>Eukaryota</taxon>
        <taxon>Metazoa</taxon>
        <taxon>Ecdysozoa</taxon>
        <taxon>Nematoda</taxon>
        <taxon>Enoplea</taxon>
        <taxon>Dorylaimia</taxon>
        <taxon>Trichinellida</taxon>
        <taxon>Trichinellidae</taxon>
        <taxon>Trichinella</taxon>
    </lineage>
</organism>
<sequence length="109" mass="12537">MNKMLFFACTDLFIALAIYDTSALDHPNNVGLRFLSGYSSVSHEEPSRSCVFVSDCVLFCVIVLSVRVEFDQCTFVLIDKRLPSLNKATFHCFVVRFYTFVNERRSYRG</sequence>
<keyword evidence="1" id="KW-0732">Signal</keyword>
<feature type="chain" id="PRO_5006879739" description="Secreted protein" evidence="1">
    <location>
        <begin position="24"/>
        <end position="109"/>
    </location>
</feature>
<dbReference type="Proteomes" id="UP000055024">
    <property type="component" value="Unassembled WGS sequence"/>
</dbReference>
<proteinExistence type="predicted"/>
<comment type="caution">
    <text evidence="2">The sequence shown here is derived from an EMBL/GenBank/DDBJ whole genome shotgun (WGS) entry which is preliminary data.</text>
</comment>
<gene>
    <name evidence="2" type="ORF">T11_2825</name>
</gene>
<evidence type="ECO:0008006" key="4">
    <source>
        <dbReference type="Google" id="ProtNLM"/>
    </source>
</evidence>
<protein>
    <recommendedName>
        <fullName evidence="4">Secreted protein</fullName>
    </recommendedName>
</protein>
<feature type="signal peptide" evidence="1">
    <location>
        <begin position="1"/>
        <end position="23"/>
    </location>
</feature>
<dbReference type="OrthoDB" id="5932291at2759"/>
<accession>A0A0V1I743</accession>
<name>A0A0V1I743_9BILA</name>
<evidence type="ECO:0000313" key="2">
    <source>
        <dbReference type="EMBL" id="KRZ18681.1"/>
    </source>
</evidence>
<keyword evidence="3" id="KW-1185">Reference proteome</keyword>